<dbReference type="KEGG" id="psl:Psta_4686"/>
<keyword evidence="2" id="KW-1185">Reference proteome</keyword>
<dbReference type="EMBL" id="CP001848">
    <property type="protein sequence ID" value="ADB19328.1"/>
    <property type="molecule type" value="Genomic_DNA"/>
</dbReference>
<dbReference type="Proteomes" id="UP000001887">
    <property type="component" value="Chromosome"/>
</dbReference>
<sequence>MNGETNQLRKVSTEKRMRSSGTWLQWLRASHGNRDVAWLASDLPFLTTKFVVTDRWQVESALPVAQTI</sequence>
<accession>D2R7Z7</accession>
<evidence type="ECO:0000313" key="2">
    <source>
        <dbReference type="Proteomes" id="UP000001887"/>
    </source>
</evidence>
<dbReference type="HOGENOM" id="CLU_2790377_0_0_0"/>
<gene>
    <name evidence="1" type="ordered locus">Psta_4686</name>
</gene>
<organism evidence="1 2">
    <name type="scientific">Pirellula staleyi (strain ATCC 27377 / DSM 6068 / ICPB 4128)</name>
    <name type="common">Pirella staleyi</name>
    <dbReference type="NCBI Taxonomy" id="530564"/>
    <lineage>
        <taxon>Bacteria</taxon>
        <taxon>Pseudomonadati</taxon>
        <taxon>Planctomycetota</taxon>
        <taxon>Planctomycetia</taxon>
        <taxon>Pirellulales</taxon>
        <taxon>Pirellulaceae</taxon>
        <taxon>Pirellula</taxon>
    </lineage>
</organism>
<name>D2R7Z7_PIRSD</name>
<evidence type="ECO:0000313" key="1">
    <source>
        <dbReference type="EMBL" id="ADB19328.1"/>
    </source>
</evidence>
<dbReference type="AlphaFoldDB" id="D2R7Z7"/>
<proteinExistence type="predicted"/>
<reference evidence="1 2" key="1">
    <citation type="journal article" date="2009" name="Stand. Genomic Sci.">
        <title>Complete genome sequence of Pirellula staleyi type strain (ATCC 27377).</title>
        <authorList>
            <person name="Clum A."/>
            <person name="Tindall B.J."/>
            <person name="Sikorski J."/>
            <person name="Ivanova N."/>
            <person name="Mavrommatis K."/>
            <person name="Lucas S."/>
            <person name="Glavina del Rio T."/>
            <person name="Nolan M."/>
            <person name="Chen F."/>
            <person name="Tice H."/>
            <person name="Pitluck S."/>
            <person name="Cheng J.F."/>
            <person name="Chertkov O."/>
            <person name="Brettin T."/>
            <person name="Han C."/>
            <person name="Detter J.C."/>
            <person name="Kuske C."/>
            <person name="Bruce D."/>
            <person name="Goodwin L."/>
            <person name="Ovchinikova G."/>
            <person name="Pati A."/>
            <person name="Mikhailova N."/>
            <person name="Chen A."/>
            <person name="Palaniappan K."/>
            <person name="Land M."/>
            <person name="Hauser L."/>
            <person name="Chang Y.J."/>
            <person name="Jeffries C.D."/>
            <person name="Chain P."/>
            <person name="Rohde M."/>
            <person name="Goker M."/>
            <person name="Bristow J."/>
            <person name="Eisen J.A."/>
            <person name="Markowitz V."/>
            <person name="Hugenholtz P."/>
            <person name="Kyrpides N.C."/>
            <person name="Klenk H.P."/>
            <person name="Lapidus A."/>
        </authorList>
    </citation>
    <scope>NUCLEOTIDE SEQUENCE [LARGE SCALE GENOMIC DNA]</scope>
    <source>
        <strain evidence="2">ATCC 27377 / DSM 6068 / ICPB 4128</strain>
    </source>
</reference>
<protein>
    <submittedName>
        <fullName evidence="1">Uncharacterized protein</fullName>
    </submittedName>
</protein>